<evidence type="ECO:0000256" key="3">
    <source>
        <dbReference type="SAM" id="Coils"/>
    </source>
</evidence>
<feature type="domain" description="SH3" evidence="5">
    <location>
        <begin position="1606"/>
        <end position="1668"/>
    </location>
</feature>
<feature type="region of interest" description="Disordered" evidence="4">
    <location>
        <begin position="1445"/>
        <end position="1467"/>
    </location>
</feature>
<evidence type="ECO:0000313" key="8">
    <source>
        <dbReference type="Proteomes" id="UP000683360"/>
    </source>
</evidence>
<dbReference type="Pfam" id="PF00621">
    <property type="entry name" value="RhoGEF"/>
    <property type="match status" value="1"/>
</dbReference>
<evidence type="ECO:0000259" key="5">
    <source>
        <dbReference type="PROSITE" id="PS50002"/>
    </source>
</evidence>
<dbReference type="Gene3D" id="1.20.900.10">
    <property type="entry name" value="Dbl homology (DH) domain"/>
    <property type="match status" value="1"/>
</dbReference>
<dbReference type="InterPro" id="IPR036028">
    <property type="entry name" value="SH3-like_dom_sf"/>
</dbReference>
<dbReference type="CDD" id="cd00174">
    <property type="entry name" value="SH3"/>
    <property type="match status" value="1"/>
</dbReference>
<dbReference type="PROSITE" id="PS00741">
    <property type="entry name" value="DH_1"/>
    <property type="match status" value="1"/>
</dbReference>
<accession>A0A8S3V5X9</accession>
<feature type="domain" description="SH3" evidence="5">
    <location>
        <begin position="145"/>
        <end position="204"/>
    </location>
</feature>
<protein>
    <submittedName>
        <fullName evidence="7">DNMBP</fullName>
    </submittedName>
</protein>
<dbReference type="GO" id="GO:0035556">
    <property type="term" value="P:intracellular signal transduction"/>
    <property type="evidence" value="ECO:0007669"/>
    <property type="project" value="InterPro"/>
</dbReference>
<feature type="domain" description="SH3" evidence="5">
    <location>
        <begin position="8"/>
        <end position="67"/>
    </location>
</feature>
<dbReference type="SUPFAM" id="SSF48065">
    <property type="entry name" value="DBL homology domain (DH-domain)"/>
    <property type="match status" value="1"/>
</dbReference>
<dbReference type="SMART" id="SM00325">
    <property type="entry name" value="RhoGEF"/>
    <property type="match status" value="1"/>
</dbReference>
<dbReference type="InterPro" id="IPR035899">
    <property type="entry name" value="DBL_dom_sf"/>
</dbReference>
<evidence type="ECO:0000259" key="6">
    <source>
        <dbReference type="PROSITE" id="PS50010"/>
    </source>
</evidence>
<dbReference type="InterPro" id="IPR001452">
    <property type="entry name" value="SH3_domain"/>
</dbReference>
<dbReference type="SUPFAM" id="SSF103657">
    <property type="entry name" value="BAR/IMD domain-like"/>
    <property type="match status" value="1"/>
</dbReference>
<organism evidence="7 8">
    <name type="scientific">Mytilus edulis</name>
    <name type="common">Blue mussel</name>
    <dbReference type="NCBI Taxonomy" id="6550"/>
    <lineage>
        <taxon>Eukaryota</taxon>
        <taxon>Metazoa</taxon>
        <taxon>Spiralia</taxon>
        <taxon>Lophotrochozoa</taxon>
        <taxon>Mollusca</taxon>
        <taxon>Bivalvia</taxon>
        <taxon>Autobranchia</taxon>
        <taxon>Pteriomorphia</taxon>
        <taxon>Mytilida</taxon>
        <taxon>Mytiloidea</taxon>
        <taxon>Mytilidae</taxon>
        <taxon>Mytilinae</taxon>
        <taxon>Mytilus</taxon>
    </lineage>
</organism>
<dbReference type="GO" id="GO:0005737">
    <property type="term" value="C:cytoplasm"/>
    <property type="evidence" value="ECO:0007669"/>
    <property type="project" value="TreeGrafter"/>
</dbReference>
<dbReference type="OrthoDB" id="6244550at2759"/>
<evidence type="ECO:0000256" key="4">
    <source>
        <dbReference type="SAM" id="MobiDB-lite"/>
    </source>
</evidence>
<comment type="caution">
    <text evidence="7">The sequence shown here is derived from an EMBL/GenBank/DDBJ whole genome shotgun (WGS) entry which is preliminary data.</text>
</comment>
<gene>
    <name evidence="7" type="ORF">MEDL_65016</name>
</gene>
<evidence type="ECO:0000256" key="1">
    <source>
        <dbReference type="ARBA" id="ARBA00022443"/>
    </source>
</evidence>
<dbReference type="PROSITE" id="PS50010">
    <property type="entry name" value="DH_2"/>
    <property type="match status" value="1"/>
</dbReference>
<dbReference type="Pfam" id="PF14604">
    <property type="entry name" value="SH3_9"/>
    <property type="match status" value="1"/>
</dbReference>
<feature type="domain" description="SH3" evidence="5">
    <location>
        <begin position="414"/>
        <end position="474"/>
    </location>
</feature>
<dbReference type="InterPro" id="IPR027267">
    <property type="entry name" value="AH/BAR_dom_sf"/>
</dbReference>
<dbReference type="PRINTS" id="PR00499">
    <property type="entry name" value="P67PHOX"/>
</dbReference>
<feature type="compositionally biased region" description="Pro residues" evidence="4">
    <location>
        <begin position="835"/>
        <end position="855"/>
    </location>
</feature>
<dbReference type="GO" id="GO:0005085">
    <property type="term" value="F:guanyl-nucleotide exchange factor activity"/>
    <property type="evidence" value="ECO:0007669"/>
    <property type="project" value="InterPro"/>
</dbReference>
<dbReference type="SUPFAM" id="SSF50044">
    <property type="entry name" value="SH3-domain"/>
    <property type="match status" value="7"/>
</dbReference>
<dbReference type="CDD" id="cd00160">
    <property type="entry name" value="RhoGEF"/>
    <property type="match status" value="1"/>
</dbReference>
<feature type="domain" description="SH3" evidence="5">
    <location>
        <begin position="72"/>
        <end position="131"/>
    </location>
</feature>
<dbReference type="SMART" id="SM00326">
    <property type="entry name" value="SH3"/>
    <property type="match status" value="6"/>
</dbReference>
<feature type="coiled-coil region" evidence="3">
    <location>
        <begin position="878"/>
        <end position="905"/>
    </location>
</feature>
<dbReference type="PANTHER" id="PTHR22834:SF20">
    <property type="entry name" value="SH3 DOMAIN-CONTAINING PROTEIN"/>
    <property type="match status" value="1"/>
</dbReference>
<feature type="region of interest" description="Disordered" evidence="4">
    <location>
        <begin position="756"/>
        <end position="875"/>
    </location>
</feature>
<dbReference type="Pfam" id="PF00018">
    <property type="entry name" value="SH3_1"/>
    <property type="match status" value="4"/>
</dbReference>
<dbReference type="PANTHER" id="PTHR22834">
    <property type="entry name" value="NUCLEAR FUSION PROTEIN FUS2"/>
    <property type="match status" value="1"/>
</dbReference>
<dbReference type="InterPro" id="IPR051492">
    <property type="entry name" value="Dynamin-Rho_GEF"/>
</dbReference>
<feature type="domain" description="SH3" evidence="5">
    <location>
        <begin position="303"/>
        <end position="362"/>
    </location>
</feature>
<dbReference type="PRINTS" id="PR00452">
    <property type="entry name" value="SH3DOMAIN"/>
</dbReference>
<dbReference type="Proteomes" id="UP000683360">
    <property type="component" value="Unassembled WGS sequence"/>
</dbReference>
<evidence type="ECO:0000313" key="7">
    <source>
        <dbReference type="EMBL" id="CAG2253488.1"/>
    </source>
</evidence>
<evidence type="ECO:0000256" key="2">
    <source>
        <dbReference type="PROSITE-ProRule" id="PRU00192"/>
    </source>
</evidence>
<sequence length="1668" mass="188474">MKPSSSEYIGHYVRAVYDFETQHPKEINLKKGDIIKVTKIIDGNWLHGLNRNVEGNFPSSFIEKITMPVVTPGQIVFGAIENFPAQQDGDLEFRKGMVIEGTERIDDNWWRGKIGTQSGIFPTTHVIELEVPQALRDRAASVHSSEPMFAQALCDSAAQLDEELGFHAGDIVTVTEIIDDDWYYGELGDKKGIFLSSCVELLQDTYALAEHAEHNQSKESLQNTIDNSKILTRQTAVDQQVSLSSPDNVQKIDLKGGNIADVNANISNQTESYSDFSSGLSESSEYNTQFSYTNENTRSMESSISPYGMTLFSFVGESPNELSFNENEIVYLIQHVDAQWIEGQIDDKIGIFPANFVSIVVDCPYAYDIDQDINETEEIESITMGIENESSPQNSVTLGDGFSQRLETEIELSPLEQYGLVLYDFTAEVDGDLSVFAGETLEIVKNVDSNWVQAKNDHGKIGMIPKQFLDIVDEPQNLPPCDTKIISSSDSDFSSKKCDSNICDKSEPKSPKIEPLPSEIYKIPTYTPCSKTGSFRKPSLPTKPKPSLAPKPILKPKPLSPKPVSVLKNKSCPSKTVNSAITITTTTAKDDQSLNKSLVERFVTEDEAASQIPKSKSSTDVSILKNGTKNEENRISIDCSAAFGEIDSIVNTEMEKEIKKSESSNIDFDDSGENRIAEIKNKRTVSFSKPNHIENKKRHSVNFPLSNFRTMDCGMNKRSNRQSLAIPLKPQIEQKSTKVGYSTFFTDFSSEEISPVKAVPMRKPPPPPQKTESFDFTRKPSLRKPPPPRPSVPKDRPLSPPRPEEGPVPTQKSKKAEKTKKNQEKRPRPHITPTRPAPQRPVPGQPARRPPPKPPVSDNLMSFSPTKEEPEDTNFEIIEDLKQRIKEVETDLEKFMDKKKKHANQNVTVSVRYKKNKEELEIEHTEDGNSSEVHDNIEFYIANIEGLTNELDSLKENLHKVLPSSELDEVARKMAEEERKKEEEQRKEEDRKKAEEQRIKRREKREKVIDELIQTERDFLHGLHLCIETFVSPTADKCPDVDVEAVFGNIEDVADVSQRLLTLLEDAVNGKDFEDQLLGSCFIKLSEDMKNAYAPYCRNHDEVISILEKYREEPSIKQYFTGKLNELREQIVVFDLEALLIKPVQRILKYPLLLNELIKSTEDSHEDKLEVLNGINAMTDVAAAINEYKRRKDLVFKYKRETDQSLGDMLGKLTLHTLKKKGSRFKGRLSTNLGISPQTKDEEFDKEEIKFREMEKTVKIFTKDVQTYMDSLQESYSSHEGLVIDLVDFYDEKPCPDVTKYQRLFKIIQDKYLPEFTSTVAEIVVVPLSKLMIFFNGPNKGSEKSLQAAKSTYEALNAQLLDELPKMYSLSFKLLKDCISTFIRAQRQFNTSIMDSMTEIIDMPLLLQTEGTVVDSFNIHHVAMIDKMSLLRIIPKGFNPKMETLGKPVVGKTTDKKSKRMSMDTTSLLPSPKYPANKLYHVTTTYTATDLMDLSVAEGDCVGLIMDKDPMGNKDRWFIDNGAAKGFVPKTLLKLHSQATTPSSQNLYPSMDQTPVLAADETSNVIGQKSELSSPHVSVSDYSIEQNLSNQNEEEDELDFALDEDMSPKYHKRAFPFEARNGNEISMFEGQVVTVLIKHDQENNIEWWYVDADGVKGYAPANYLQPMK</sequence>
<dbReference type="Gene3D" id="1.20.1270.60">
    <property type="entry name" value="Arfaptin homology (AH) domain/BAR domain"/>
    <property type="match status" value="2"/>
</dbReference>
<dbReference type="Pfam" id="PF07653">
    <property type="entry name" value="SH3_2"/>
    <property type="match status" value="1"/>
</dbReference>
<feature type="domain" description="DH" evidence="6">
    <location>
        <begin position="1004"/>
        <end position="1188"/>
    </location>
</feature>
<feature type="compositionally biased region" description="Basic and acidic residues" evidence="4">
    <location>
        <begin position="814"/>
        <end position="826"/>
    </location>
</feature>
<feature type="compositionally biased region" description="Basic and acidic residues" evidence="4">
    <location>
        <begin position="792"/>
        <end position="805"/>
    </location>
</feature>
<dbReference type="Gene3D" id="2.30.30.40">
    <property type="entry name" value="SH3 Domains"/>
    <property type="match status" value="7"/>
</dbReference>
<feature type="region of interest" description="Disordered" evidence="4">
    <location>
        <begin position="972"/>
        <end position="1000"/>
    </location>
</feature>
<keyword evidence="8" id="KW-1185">Reference proteome</keyword>
<dbReference type="InterPro" id="IPR001331">
    <property type="entry name" value="GDS_CDC24_CS"/>
</dbReference>
<dbReference type="InterPro" id="IPR000219">
    <property type="entry name" value="DH_dom"/>
</dbReference>
<dbReference type="PROSITE" id="PS50002">
    <property type="entry name" value="SH3"/>
    <property type="match status" value="6"/>
</dbReference>
<feature type="compositionally biased region" description="Basic and acidic residues" evidence="4">
    <location>
        <begin position="972"/>
        <end position="998"/>
    </location>
</feature>
<proteinExistence type="predicted"/>
<reference evidence="7" key="1">
    <citation type="submission" date="2021-03" db="EMBL/GenBank/DDBJ databases">
        <authorList>
            <person name="Bekaert M."/>
        </authorList>
    </citation>
    <scope>NUCLEOTIDE SEQUENCE</scope>
</reference>
<dbReference type="EMBL" id="CAJPWZ010003151">
    <property type="protein sequence ID" value="CAG2253488.1"/>
    <property type="molecule type" value="Genomic_DNA"/>
</dbReference>
<feature type="compositionally biased region" description="Pro residues" evidence="4">
    <location>
        <begin position="541"/>
        <end position="561"/>
    </location>
</feature>
<keyword evidence="1 2" id="KW-0728">SH3 domain</keyword>
<name>A0A8S3V5X9_MYTED</name>
<feature type="region of interest" description="Disordered" evidence="4">
    <location>
        <begin position="532"/>
        <end position="571"/>
    </location>
</feature>
<keyword evidence="3" id="KW-0175">Coiled coil</keyword>